<dbReference type="OrthoDB" id="9792321at2"/>
<dbReference type="GO" id="GO:0016616">
    <property type="term" value="F:oxidoreductase activity, acting on the CH-OH group of donors, NAD or NADP as acceptor"/>
    <property type="evidence" value="ECO:0007669"/>
    <property type="project" value="UniProtKB-ARBA"/>
</dbReference>
<keyword evidence="3" id="KW-0862">Zinc</keyword>
<feature type="domain" description="Enoyl reductase (ER)" evidence="4">
    <location>
        <begin position="13"/>
        <end position="324"/>
    </location>
</feature>
<sequence>MTTVKAIRVHAPGAPDALRYEDVELPPPGPGEAQIRHHAIGVNYIDVYRRSGLYPAPSPFIPGHEGAGEVIAVGEGVEHVKTGDRVAYVDGALGGYAEARNIAAAALVRLPKFLSYEQGAAMMLKGLTAEYLLRRTFKIKKGHRVLVQAGAGGVGQLLCQWASALGAKVIATVGSAEKAAIARRAGADHTILYRDEDFVAKTREFTKGKLCDVVYDGVGRATFPASLDCLKPFGMFVSYGSASGPIAAFDIGLLSQKGSLYATRPSLFSHIADVETYRDMTGEVVDALKRGDISLDAISARPLADAAKVHCDLEARKTTGSIVLTP</sequence>
<dbReference type="SUPFAM" id="SSF50129">
    <property type="entry name" value="GroES-like"/>
    <property type="match status" value="1"/>
</dbReference>
<keyword evidence="2" id="KW-0560">Oxidoreductase</keyword>
<accession>A0A1W6MWT5</accession>
<comment type="similarity">
    <text evidence="3">Belongs to the zinc-containing alcohol dehydrogenase family.</text>
</comment>
<evidence type="ECO:0000256" key="3">
    <source>
        <dbReference type="RuleBase" id="RU361277"/>
    </source>
</evidence>
<dbReference type="InterPro" id="IPR002328">
    <property type="entry name" value="ADH_Zn_CS"/>
</dbReference>
<dbReference type="Gene3D" id="3.90.180.10">
    <property type="entry name" value="Medium-chain alcohol dehydrogenases, catalytic domain"/>
    <property type="match status" value="1"/>
</dbReference>
<dbReference type="InterPro" id="IPR011032">
    <property type="entry name" value="GroES-like_sf"/>
</dbReference>
<dbReference type="GO" id="GO:0035925">
    <property type="term" value="F:mRNA 3'-UTR AU-rich region binding"/>
    <property type="evidence" value="ECO:0007669"/>
    <property type="project" value="TreeGrafter"/>
</dbReference>
<evidence type="ECO:0000313" key="6">
    <source>
        <dbReference type="Proteomes" id="UP000193978"/>
    </source>
</evidence>
<proteinExistence type="inferred from homology"/>
<dbReference type="SMART" id="SM00829">
    <property type="entry name" value="PKS_ER"/>
    <property type="match status" value="1"/>
</dbReference>
<evidence type="ECO:0000256" key="2">
    <source>
        <dbReference type="ARBA" id="ARBA00023002"/>
    </source>
</evidence>
<dbReference type="PANTHER" id="PTHR48106">
    <property type="entry name" value="QUINONE OXIDOREDUCTASE PIG3-RELATED"/>
    <property type="match status" value="1"/>
</dbReference>
<dbReference type="InterPro" id="IPR047618">
    <property type="entry name" value="QOR-like"/>
</dbReference>
<dbReference type="PROSITE" id="PS00059">
    <property type="entry name" value="ADH_ZINC"/>
    <property type="match status" value="1"/>
</dbReference>
<evidence type="ECO:0000313" key="5">
    <source>
        <dbReference type="EMBL" id="ARN81979.1"/>
    </source>
</evidence>
<evidence type="ECO:0000259" key="4">
    <source>
        <dbReference type="SMART" id="SM00829"/>
    </source>
</evidence>
<dbReference type="Gene3D" id="3.40.50.720">
    <property type="entry name" value="NAD(P)-binding Rossmann-like Domain"/>
    <property type="match status" value="1"/>
</dbReference>
<gene>
    <name evidence="5" type="ORF">B1812_13800</name>
</gene>
<dbReference type="SUPFAM" id="SSF51735">
    <property type="entry name" value="NAD(P)-binding Rossmann-fold domains"/>
    <property type="match status" value="1"/>
</dbReference>
<dbReference type="InterPro" id="IPR002364">
    <property type="entry name" value="Quin_OxRdtase/zeta-crystal_CS"/>
</dbReference>
<dbReference type="EMBL" id="CP019948">
    <property type="protein sequence ID" value="ARN81979.1"/>
    <property type="molecule type" value="Genomic_DNA"/>
</dbReference>
<dbReference type="GO" id="GO:0008270">
    <property type="term" value="F:zinc ion binding"/>
    <property type="evidence" value="ECO:0007669"/>
    <property type="project" value="InterPro"/>
</dbReference>
<organism evidence="5 6">
    <name type="scientific">Methylocystis bryophila</name>
    <dbReference type="NCBI Taxonomy" id="655015"/>
    <lineage>
        <taxon>Bacteria</taxon>
        <taxon>Pseudomonadati</taxon>
        <taxon>Pseudomonadota</taxon>
        <taxon>Alphaproteobacteria</taxon>
        <taxon>Hyphomicrobiales</taxon>
        <taxon>Methylocystaceae</taxon>
        <taxon>Methylocystis</taxon>
    </lineage>
</organism>
<dbReference type="CDD" id="cd05286">
    <property type="entry name" value="QOR2"/>
    <property type="match status" value="1"/>
</dbReference>
<dbReference type="Proteomes" id="UP000193978">
    <property type="component" value="Chromosome"/>
</dbReference>
<dbReference type="Pfam" id="PF00107">
    <property type="entry name" value="ADH_zinc_N"/>
    <property type="match status" value="1"/>
</dbReference>
<comment type="cofactor">
    <cofactor evidence="3">
        <name>Zn(2+)</name>
        <dbReference type="ChEBI" id="CHEBI:29105"/>
    </cofactor>
</comment>
<reference evidence="5 6" key="1">
    <citation type="submission" date="2017-02" db="EMBL/GenBank/DDBJ databases">
        <authorList>
            <person name="Peterson S.W."/>
        </authorList>
    </citation>
    <scope>NUCLEOTIDE SEQUENCE [LARGE SCALE GENOMIC DNA]</scope>
    <source>
        <strain evidence="5 6">S285</strain>
    </source>
</reference>
<dbReference type="InterPro" id="IPR013154">
    <property type="entry name" value="ADH-like_N"/>
</dbReference>
<dbReference type="FunFam" id="3.40.50.720:FF:000053">
    <property type="entry name" value="Quinone oxidoreductase 1"/>
    <property type="match status" value="1"/>
</dbReference>
<keyword evidence="3" id="KW-0479">Metal-binding</keyword>
<dbReference type="InterPro" id="IPR020843">
    <property type="entry name" value="ER"/>
</dbReference>
<dbReference type="KEGG" id="mbry:B1812_13800"/>
<dbReference type="AlphaFoldDB" id="A0A1W6MWT5"/>
<dbReference type="GO" id="GO:0003960">
    <property type="term" value="F:quinone reductase (NADPH) activity"/>
    <property type="evidence" value="ECO:0007669"/>
    <property type="project" value="InterPro"/>
</dbReference>
<dbReference type="GO" id="GO:0070402">
    <property type="term" value="F:NADPH binding"/>
    <property type="evidence" value="ECO:0007669"/>
    <property type="project" value="TreeGrafter"/>
</dbReference>
<dbReference type="InterPro" id="IPR013149">
    <property type="entry name" value="ADH-like_C"/>
</dbReference>
<keyword evidence="6" id="KW-1185">Reference proteome</keyword>
<protein>
    <submittedName>
        <fullName evidence="5">Quinone oxidoreductase</fullName>
    </submittedName>
</protein>
<dbReference type="PROSITE" id="PS01162">
    <property type="entry name" value="QOR_ZETA_CRYSTAL"/>
    <property type="match status" value="1"/>
</dbReference>
<dbReference type="RefSeq" id="WP_085772098.1">
    <property type="nucleotide sequence ID" value="NZ_AP027149.1"/>
</dbReference>
<keyword evidence="1" id="KW-0521">NADP</keyword>
<dbReference type="PANTHER" id="PTHR48106:SF13">
    <property type="entry name" value="QUINONE OXIDOREDUCTASE-RELATED"/>
    <property type="match status" value="1"/>
</dbReference>
<evidence type="ECO:0000256" key="1">
    <source>
        <dbReference type="ARBA" id="ARBA00022857"/>
    </source>
</evidence>
<dbReference type="InterPro" id="IPR036291">
    <property type="entry name" value="NAD(P)-bd_dom_sf"/>
</dbReference>
<dbReference type="GO" id="GO:0005829">
    <property type="term" value="C:cytosol"/>
    <property type="evidence" value="ECO:0007669"/>
    <property type="project" value="TreeGrafter"/>
</dbReference>
<name>A0A1W6MWT5_9HYPH</name>
<dbReference type="STRING" id="655015.B1812_13800"/>
<dbReference type="Pfam" id="PF08240">
    <property type="entry name" value="ADH_N"/>
    <property type="match status" value="1"/>
</dbReference>